<evidence type="ECO:0000313" key="2">
    <source>
        <dbReference type="Proteomes" id="UP000499080"/>
    </source>
</evidence>
<dbReference type="AlphaFoldDB" id="A0A4Y2MCX1"/>
<comment type="caution">
    <text evidence="1">The sequence shown here is derived from an EMBL/GenBank/DDBJ whole genome shotgun (WGS) entry which is preliminary data.</text>
</comment>
<dbReference type="EMBL" id="BGPR01281338">
    <property type="protein sequence ID" value="GBN24459.1"/>
    <property type="molecule type" value="Genomic_DNA"/>
</dbReference>
<evidence type="ECO:0000313" key="1">
    <source>
        <dbReference type="EMBL" id="GBN24459.1"/>
    </source>
</evidence>
<reference evidence="1 2" key="1">
    <citation type="journal article" date="2019" name="Sci. Rep.">
        <title>Orb-weaving spider Araneus ventricosus genome elucidates the spidroin gene catalogue.</title>
        <authorList>
            <person name="Kono N."/>
            <person name="Nakamura H."/>
            <person name="Ohtoshi R."/>
            <person name="Moran D.A.P."/>
            <person name="Shinohara A."/>
            <person name="Yoshida Y."/>
            <person name="Fujiwara M."/>
            <person name="Mori M."/>
            <person name="Tomita M."/>
            <person name="Arakawa K."/>
        </authorList>
    </citation>
    <scope>NUCLEOTIDE SEQUENCE [LARGE SCALE GENOMIC DNA]</scope>
</reference>
<gene>
    <name evidence="1" type="ORF">AVEN_182663_1</name>
</gene>
<feature type="non-terminal residue" evidence="1">
    <location>
        <position position="36"/>
    </location>
</feature>
<dbReference type="Proteomes" id="UP000499080">
    <property type="component" value="Unassembled WGS sequence"/>
</dbReference>
<protein>
    <submittedName>
        <fullName evidence="1">Uncharacterized protein</fullName>
    </submittedName>
</protein>
<accession>A0A4Y2MCX1</accession>
<proteinExistence type="predicted"/>
<name>A0A4Y2MCX1_ARAVE</name>
<organism evidence="1 2">
    <name type="scientific">Araneus ventricosus</name>
    <name type="common">Orbweaver spider</name>
    <name type="synonym">Epeira ventricosa</name>
    <dbReference type="NCBI Taxonomy" id="182803"/>
    <lineage>
        <taxon>Eukaryota</taxon>
        <taxon>Metazoa</taxon>
        <taxon>Ecdysozoa</taxon>
        <taxon>Arthropoda</taxon>
        <taxon>Chelicerata</taxon>
        <taxon>Arachnida</taxon>
        <taxon>Araneae</taxon>
        <taxon>Araneomorphae</taxon>
        <taxon>Entelegynae</taxon>
        <taxon>Araneoidea</taxon>
        <taxon>Araneidae</taxon>
        <taxon>Araneus</taxon>
    </lineage>
</organism>
<keyword evidence="2" id="KW-1185">Reference proteome</keyword>
<sequence length="36" mass="3948">MKIILLSAIPDHLTVTIAQHTLLPFANPTSTCFQPN</sequence>